<protein>
    <submittedName>
        <fullName evidence="7">TetR family transcriptional regulator</fullName>
    </submittedName>
</protein>
<keyword evidence="2 4" id="KW-0238">DNA-binding</keyword>
<evidence type="ECO:0000259" key="6">
    <source>
        <dbReference type="PROSITE" id="PS50977"/>
    </source>
</evidence>
<dbReference type="EMBL" id="CP119321">
    <property type="protein sequence ID" value="WEK12447.1"/>
    <property type="molecule type" value="Genomic_DNA"/>
</dbReference>
<organism evidence="7 8">
    <name type="scientific">Candidatus Microbacterium phytovorans</name>
    <dbReference type="NCBI Taxonomy" id="3121374"/>
    <lineage>
        <taxon>Bacteria</taxon>
        <taxon>Bacillati</taxon>
        <taxon>Actinomycetota</taxon>
        <taxon>Actinomycetes</taxon>
        <taxon>Micrococcales</taxon>
        <taxon>Microbacteriaceae</taxon>
        <taxon>Microbacterium</taxon>
    </lineage>
</organism>
<feature type="DNA-binding region" description="H-T-H motif" evidence="4">
    <location>
        <begin position="33"/>
        <end position="52"/>
    </location>
</feature>
<evidence type="ECO:0000256" key="5">
    <source>
        <dbReference type="SAM" id="MobiDB-lite"/>
    </source>
</evidence>
<dbReference type="SUPFAM" id="SSF46689">
    <property type="entry name" value="Homeodomain-like"/>
    <property type="match status" value="1"/>
</dbReference>
<dbReference type="GO" id="GO:0045892">
    <property type="term" value="P:negative regulation of DNA-templated transcription"/>
    <property type="evidence" value="ECO:0007669"/>
    <property type="project" value="InterPro"/>
</dbReference>
<keyword evidence="1" id="KW-0805">Transcription regulation</keyword>
<sequence>MPAPATARVPLDRARVIATAIDAADADGLAALSMRGLATRLGVVPMALYKHVADKDDLVAGMIDAVVAGFAAPAADLGARDSITARIASARAAVGRHPWLRGAIEAATSPTPTVLAHMDAVAGDLFRSGLSADLVHHAMHALGSRIWGFSPEAFTAPTGGPDRTPDAPTAETPDAETQRAMAERYPHVAAVAADAAARHPSGACVPDAEFDFTLDLLLDAIERLHAAGWRSDVPRASA</sequence>
<dbReference type="InterPro" id="IPR001647">
    <property type="entry name" value="HTH_TetR"/>
</dbReference>
<dbReference type="PROSITE" id="PS50977">
    <property type="entry name" value="HTH_TETR_2"/>
    <property type="match status" value="1"/>
</dbReference>
<dbReference type="AlphaFoldDB" id="A0AAJ5VYF2"/>
<evidence type="ECO:0000256" key="4">
    <source>
        <dbReference type="PROSITE-ProRule" id="PRU00335"/>
    </source>
</evidence>
<dbReference type="InterPro" id="IPR036271">
    <property type="entry name" value="Tet_transcr_reg_TetR-rel_C_sf"/>
</dbReference>
<keyword evidence="3" id="KW-0804">Transcription</keyword>
<dbReference type="Pfam" id="PF02909">
    <property type="entry name" value="TetR_C_1"/>
    <property type="match status" value="1"/>
</dbReference>
<dbReference type="GO" id="GO:0003677">
    <property type="term" value="F:DNA binding"/>
    <property type="evidence" value="ECO:0007669"/>
    <property type="project" value="UniProtKB-UniRule"/>
</dbReference>
<dbReference type="SUPFAM" id="SSF48498">
    <property type="entry name" value="Tetracyclin repressor-like, C-terminal domain"/>
    <property type="match status" value="1"/>
</dbReference>
<proteinExistence type="predicted"/>
<evidence type="ECO:0000313" key="7">
    <source>
        <dbReference type="EMBL" id="WEK12447.1"/>
    </source>
</evidence>
<evidence type="ECO:0000313" key="8">
    <source>
        <dbReference type="Proteomes" id="UP001213972"/>
    </source>
</evidence>
<dbReference type="Proteomes" id="UP001213972">
    <property type="component" value="Chromosome"/>
</dbReference>
<feature type="domain" description="HTH tetR-type" evidence="6">
    <location>
        <begin position="10"/>
        <end position="70"/>
    </location>
</feature>
<evidence type="ECO:0000256" key="1">
    <source>
        <dbReference type="ARBA" id="ARBA00023015"/>
    </source>
</evidence>
<dbReference type="Gene3D" id="1.10.357.10">
    <property type="entry name" value="Tetracycline Repressor, domain 2"/>
    <property type="match status" value="1"/>
</dbReference>
<name>A0AAJ5VYF2_9MICO</name>
<evidence type="ECO:0000256" key="2">
    <source>
        <dbReference type="ARBA" id="ARBA00023125"/>
    </source>
</evidence>
<reference evidence="7" key="1">
    <citation type="submission" date="2023-03" db="EMBL/GenBank/DDBJ databases">
        <title>Andean soil-derived lignocellulolytic bacterial consortium as a source of novel taxa and putative plastic-active enzymes.</title>
        <authorList>
            <person name="Diaz-Garcia L."/>
            <person name="Chuvochina M."/>
            <person name="Feuerriegel G."/>
            <person name="Bunk B."/>
            <person name="Sproer C."/>
            <person name="Streit W.R."/>
            <person name="Rodriguez L.M."/>
            <person name="Overmann J."/>
            <person name="Jimenez D.J."/>
        </authorList>
    </citation>
    <scope>NUCLEOTIDE SEQUENCE</scope>
    <source>
        <strain evidence="7">MAG 4610</strain>
    </source>
</reference>
<dbReference type="Gene3D" id="1.10.10.60">
    <property type="entry name" value="Homeodomain-like"/>
    <property type="match status" value="1"/>
</dbReference>
<dbReference type="InterPro" id="IPR009057">
    <property type="entry name" value="Homeodomain-like_sf"/>
</dbReference>
<feature type="region of interest" description="Disordered" evidence="5">
    <location>
        <begin position="153"/>
        <end position="175"/>
    </location>
</feature>
<gene>
    <name evidence="7" type="ORF">P0Y48_08140</name>
</gene>
<evidence type="ECO:0000256" key="3">
    <source>
        <dbReference type="ARBA" id="ARBA00023163"/>
    </source>
</evidence>
<accession>A0AAJ5VYF2</accession>
<dbReference type="InterPro" id="IPR004111">
    <property type="entry name" value="Repressor_TetR_C"/>
</dbReference>